<dbReference type="SUPFAM" id="SSF46565">
    <property type="entry name" value="Chaperone J-domain"/>
    <property type="match status" value="1"/>
</dbReference>
<organism evidence="3 4">
    <name type="scientific">Astyanax mexicanus</name>
    <name type="common">Blind cave fish</name>
    <name type="synonym">Astyanax fasciatus mexicanus</name>
    <dbReference type="NCBI Taxonomy" id="7994"/>
    <lineage>
        <taxon>Eukaryota</taxon>
        <taxon>Metazoa</taxon>
        <taxon>Chordata</taxon>
        <taxon>Craniata</taxon>
        <taxon>Vertebrata</taxon>
        <taxon>Euteleostomi</taxon>
        <taxon>Actinopterygii</taxon>
        <taxon>Neopterygii</taxon>
        <taxon>Teleostei</taxon>
        <taxon>Ostariophysi</taxon>
        <taxon>Characiformes</taxon>
        <taxon>Characoidei</taxon>
        <taxon>Acestrorhamphidae</taxon>
        <taxon>Acestrorhamphinae</taxon>
        <taxon>Astyanax</taxon>
    </lineage>
</organism>
<reference evidence="3" key="4">
    <citation type="submission" date="2025-09" db="UniProtKB">
        <authorList>
            <consortium name="Ensembl"/>
        </authorList>
    </citation>
    <scope>IDENTIFICATION</scope>
</reference>
<dbReference type="InterPro" id="IPR036869">
    <property type="entry name" value="J_dom_sf"/>
</dbReference>
<dbReference type="Bgee" id="ENSAMXG00000029223">
    <property type="expression patterns" value="Expressed in heart and 14 other cell types or tissues"/>
</dbReference>
<proteinExistence type="predicted"/>
<dbReference type="InterPro" id="IPR053025">
    <property type="entry name" value="Mito_ATP_Synthase-Asso"/>
</dbReference>
<reference evidence="4" key="2">
    <citation type="journal article" date="2014" name="Nat. Commun.">
        <title>The cavefish genome reveals candidate genes for eye loss.</title>
        <authorList>
            <person name="McGaugh S.E."/>
            <person name="Gross J.B."/>
            <person name="Aken B."/>
            <person name="Blin M."/>
            <person name="Borowsky R."/>
            <person name="Chalopin D."/>
            <person name="Hinaux H."/>
            <person name="Jeffery W.R."/>
            <person name="Keene A."/>
            <person name="Ma L."/>
            <person name="Minx P."/>
            <person name="Murphy D."/>
            <person name="O'Quin K.E."/>
            <person name="Retaux S."/>
            <person name="Rohner N."/>
            <person name="Searle S.M."/>
            <person name="Stahl B.A."/>
            <person name="Tabin C."/>
            <person name="Volff J.N."/>
            <person name="Yoshizawa M."/>
            <person name="Warren W.C."/>
        </authorList>
    </citation>
    <scope>NUCLEOTIDE SEQUENCE [LARGE SCALE GENOMIC DNA]</scope>
    <source>
        <strain evidence="4">female</strain>
    </source>
</reference>
<name>A0A3B1K2K7_ASTMX</name>
<dbReference type="SMART" id="SM00271">
    <property type="entry name" value="DnaJ"/>
    <property type="match status" value="1"/>
</dbReference>
<protein>
    <recommendedName>
        <fullName evidence="2">J domain-containing protein</fullName>
    </recommendedName>
</protein>
<evidence type="ECO:0000313" key="4">
    <source>
        <dbReference type="Proteomes" id="UP000018467"/>
    </source>
</evidence>
<accession>A0A3B1K2K7</accession>
<keyword evidence="4" id="KW-1185">Reference proteome</keyword>
<dbReference type="PANTHER" id="PTHR44873">
    <property type="entry name" value="DNAJ HOMOLOG SUBFAMILY C MEMBER 30, MITOCHONDRIAL"/>
    <property type="match status" value="1"/>
</dbReference>
<evidence type="ECO:0000256" key="1">
    <source>
        <dbReference type="SAM" id="MobiDB-lite"/>
    </source>
</evidence>
<evidence type="ECO:0000313" key="3">
    <source>
        <dbReference type="Ensembl" id="ENSAMXP00000048718.1"/>
    </source>
</evidence>
<dbReference type="CDD" id="cd06257">
    <property type="entry name" value="DnaJ"/>
    <property type="match status" value="1"/>
</dbReference>
<feature type="compositionally biased region" description="Low complexity" evidence="1">
    <location>
        <begin position="106"/>
        <end position="120"/>
    </location>
</feature>
<dbReference type="PRINTS" id="PR00625">
    <property type="entry name" value="JDOMAIN"/>
</dbReference>
<reference evidence="4" key="1">
    <citation type="submission" date="2013-03" db="EMBL/GenBank/DDBJ databases">
        <authorList>
            <person name="Jeffery W."/>
            <person name="Warren W."/>
            <person name="Wilson R.K."/>
        </authorList>
    </citation>
    <scope>NUCLEOTIDE SEQUENCE</scope>
    <source>
        <strain evidence="4">female</strain>
    </source>
</reference>
<dbReference type="GeneTree" id="ENSGT00510000048685"/>
<feature type="domain" description="J" evidence="2">
    <location>
        <begin position="21"/>
        <end position="86"/>
    </location>
</feature>
<dbReference type="Gene3D" id="1.10.287.110">
    <property type="entry name" value="DnaJ domain"/>
    <property type="match status" value="1"/>
</dbReference>
<dbReference type="PANTHER" id="PTHR44873:SF1">
    <property type="entry name" value="DNAJ HOMOLOG SUBFAMILY C MEMBER 30, MITOCHONDRIAL"/>
    <property type="match status" value="1"/>
</dbReference>
<feature type="region of interest" description="Disordered" evidence="1">
    <location>
        <begin position="81"/>
        <end position="120"/>
    </location>
</feature>
<dbReference type="Proteomes" id="UP000018467">
    <property type="component" value="Unassembled WGS sequence"/>
</dbReference>
<sequence length="142" mass="15890">MTILYEAELLNQTTFHRSKTAYYDILQVSPNATQAQIKTAYYKQSFLYHPDKNPGREEATYRFAQISEAYSILGSVGLRKKYDHPPAKTPQPLLASQAHSRRGSGESRCSTSTPSSRRTTASNCLKVVLGAHIRKRAPLSTL</sequence>
<dbReference type="AlphaFoldDB" id="A0A3B1K2K7"/>
<dbReference type="Pfam" id="PF00226">
    <property type="entry name" value="DnaJ"/>
    <property type="match status" value="1"/>
</dbReference>
<dbReference type="Ensembl" id="ENSAMXT00000050467.1">
    <property type="protein sequence ID" value="ENSAMXP00000048718.1"/>
    <property type="gene ID" value="ENSAMXG00000029223.1"/>
</dbReference>
<dbReference type="STRING" id="7994.ENSAMXP00000048718"/>
<dbReference type="PROSITE" id="PS50076">
    <property type="entry name" value="DNAJ_2"/>
    <property type="match status" value="1"/>
</dbReference>
<dbReference type="InterPro" id="IPR001623">
    <property type="entry name" value="DnaJ_domain"/>
</dbReference>
<evidence type="ECO:0000259" key="2">
    <source>
        <dbReference type="PROSITE" id="PS50076"/>
    </source>
</evidence>
<dbReference type="InParanoid" id="A0A3B1K2K7"/>
<reference evidence="3" key="3">
    <citation type="submission" date="2025-08" db="UniProtKB">
        <authorList>
            <consortium name="Ensembl"/>
        </authorList>
    </citation>
    <scope>IDENTIFICATION</scope>
</reference>